<accession>A0A430FA58</accession>
<comment type="caution">
    <text evidence="1">The sequence shown here is derived from an EMBL/GenBank/DDBJ whole genome shotgun (WGS) entry which is preliminary data.</text>
</comment>
<evidence type="ECO:0000313" key="1">
    <source>
        <dbReference type="EMBL" id="RSX49721.1"/>
    </source>
</evidence>
<organism evidence="1 2">
    <name type="scientific">Bifidobacterium castoris</name>
    <dbReference type="NCBI Taxonomy" id="2306972"/>
    <lineage>
        <taxon>Bacteria</taxon>
        <taxon>Bacillati</taxon>
        <taxon>Actinomycetota</taxon>
        <taxon>Actinomycetes</taxon>
        <taxon>Bifidobacteriales</taxon>
        <taxon>Bifidobacteriaceae</taxon>
        <taxon>Bifidobacterium</taxon>
    </lineage>
</organism>
<protein>
    <submittedName>
        <fullName evidence="1">Uncharacterized protein</fullName>
    </submittedName>
</protein>
<dbReference type="EMBL" id="QXGI01000001">
    <property type="protein sequence ID" value="RSX49721.1"/>
    <property type="molecule type" value="Genomic_DNA"/>
</dbReference>
<proteinExistence type="predicted"/>
<keyword evidence="2" id="KW-1185">Reference proteome</keyword>
<sequence length="299" mass="34508">MNDITKETLGIREYGLLVEAMLGYRPKAAYPDDSDNQAAQLEAGFVRQLVGRGFGGFDPYGGFVPNESAARWLDGHRGRGAYSLAANPVDEPEEWWDSPAYVIPAPFWLTETVEPVRPLSNKELTGFVAYDKEPYVGYAIEYTCWDDGWRWMSDVEAYALNADVAERPWAPDPLEYYVARAKFNHEREWDAIEEQMAERLGVPLEELYDLPDEEYHTLFWSIADERRRVNPPRCIQDDPLTYPYLQTEGYIEDLGEDGFRFLKRTREMGLIQGQEPYVEACERAEYDVDERLRSIAQQG</sequence>
<gene>
    <name evidence="1" type="ORF">D2E22_0182</name>
</gene>
<dbReference type="AlphaFoldDB" id="A0A430FA58"/>
<dbReference type="RefSeq" id="WP_126031246.1">
    <property type="nucleotide sequence ID" value="NZ_QXGI01000001.1"/>
</dbReference>
<dbReference type="OrthoDB" id="3231007at2"/>
<evidence type="ECO:0000313" key="2">
    <source>
        <dbReference type="Proteomes" id="UP000288052"/>
    </source>
</evidence>
<reference evidence="1 2" key="1">
    <citation type="submission" date="2018-09" db="EMBL/GenBank/DDBJ databases">
        <title>Characterization of the phylogenetic diversity of five novel species belonging to the genus Bifidobacterium.</title>
        <authorList>
            <person name="Lugli G.A."/>
            <person name="Duranti S."/>
            <person name="Milani C."/>
        </authorList>
    </citation>
    <scope>NUCLEOTIDE SEQUENCE [LARGE SCALE GENOMIC DNA]</scope>
    <source>
        <strain evidence="1 2">2020B</strain>
    </source>
</reference>
<dbReference type="Proteomes" id="UP000288052">
    <property type="component" value="Unassembled WGS sequence"/>
</dbReference>
<name>A0A430FA58_9BIFI</name>